<proteinExistence type="predicted"/>
<evidence type="ECO:0000313" key="1">
    <source>
        <dbReference type="EMBL" id="OUJ69076.1"/>
    </source>
</evidence>
<dbReference type="AlphaFoldDB" id="A0A243W5R6"/>
<keyword evidence="2" id="KW-1185">Reference proteome</keyword>
<protein>
    <submittedName>
        <fullName evidence="1">Uncharacterized protein</fullName>
    </submittedName>
</protein>
<accession>A0A243W5R6</accession>
<comment type="caution">
    <text evidence="1">The sequence shown here is derived from an EMBL/GenBank/DDBJ whole genome shotgun (WGS) entry which is preliminary data.</text>
</comment>
<organism evidence="1 2">
    <name type="scientific">Hymenobacter crusticola</name>
    <dbReference type="NCBI Taxonomy" id="1770526"/>
    <lineage>
        <taxon>Bacteria</taxon>
        <taxon>Pseudomonadati</taxon>
        <taxon>Bacteroidota</taxon>
        <taxon>Cytophagia</taxon>
        <taxon>Cytophagales</taxon>
        <taxon>Hymenobacteraceae</taxon>
        <taxon>Hymenobacter</taxon>
    </lineage>
</organism>
<dbReference type="Proteomes" id="UP000194873">
    <property type="component" value="Unassembled WGS sequence"/>
</dbReference>
<dbReference type="EMBL" id="MTSE01000039">
    <property type="protein sequence ID" value="OUJ69076.1"/>
    <property type="molecule type" value="Genomic_DNA"/>
</dbReference>
<name>A0A243W5R6_9BACT</name>
<sequence>MPVGLTPLTVNRTELGKLLLLSSAIGTKSHKNGECFTLNMDNSTRLAQRIKEFQHLIGVPKYNSVIAALITEVFALPIEEISVDYQSPNPSRHRTTQEATTGKESYRIFIRATGEPGHDRMLLFDILHELGHFHDPVRLPIGQPIDSILQRDRELQAWQWADEKFNQYPELEADWALYKAHQRRCLGTYGIG</sequence>
<reference evidence="1 2" key="1">
    <citation type="submission" date="2017-01" db="EMBL/GenBank/DDBJ databases">
        <title>A new Hymenobacter.</title>
        <authorList>
            <person name="Liang Y."/>
            <person name="Feng F."/>
        </authorList>
    </citation>
    <scope>NUCLEOTIDE SEQUENCE [LARGE SCALE GENOMIC DNA]</scope>
    <source>
        <strain evidence="1">MIMBbqt21</strain>
    </source>
</reference>
<evidence type="ECO:0000313" key="2">
    <source>
        <dbReference type="Proteomes" id="UP000194873"/>
    </source>
</evidence>
<gene>
    <name evidence="1" type="ORF">BXP70_27070</name>
</gene>